<name>A0A5C4WGK0_9ACTN</name>
<dbReference type="EMBL" id="VDMP01000015">
    <property type="protein sequence ID" value="TNM47243.1"/>
    <property type="molecule type" value="Genomic_DNA"/>
</dbReference>
<proteinExistence type="inferred from homology"/>
<dbReference type="SUPFAM" id="SSF52833">
    <property type="entry name" value="Thioredoxin-like"/>
    <property type="match status" value="1"/>
</dbReference>
<evidence type="ECO:0000313" key="3">
    <source>
        <dbReference type="Proteomes" id="UP000313231"/>
    </source>
</evidence>
<evidence type="ECO:0000256" key="1">
    <source>
        <dbReference type="PROSITE-ProRule" id="PRU01282"/>
    </source>
</evidence>
<dbReference type="PANTHER" id="PTHR30041:SF4">
    <property type="entry name" value="ARSENATE REDUCTASE"/>
    <property type="match status" value="1"/>
</dbReference>
<comment type="caution">
    <text evidence="2">The sequence shown here is derived from an EMBL/GenBank/DDBJ whole genome shotgun (WGS) entry which is preliminary data.</text>
</comment>
<sequence length="118" mass="13014">MEIWLNPACSKCRTAEGELRAAGVDYTVRRYLDEPPTVAELEDVLARLGLEPWDIARTADATKLGVSLPAKDSTHRRQWLELLVDHPRLIQRPILTASDGTTVVGRDPASLARVIAAD</sequence>
<dbReference type="OrthoDB" id="9790554at2"/>
<organism evidence="2 3">
    <name type="scientific">Nocardioides albidus</name>
    <dbReference type="NCBI Taxonomy" id="1517589"/>
    <lineage>
        <taxon>Bacteria</taxon>
        <taxon>Bacillati</taxon>
        <taxon>Actinomycetota</taxon>
        <taxon>Actinomycetes</taxon>
        <taxon>Propionibacteriales</taxon>
        <taxon>Nocardioidaceae</taxon>
        <taxon>Nocardioides</taxon>
    </lineage>
</organism>
<dbReference type="PROSITE" id="PS51353">
    <property type="entry name" value="ARSC"/>
    <property type="match status" value="1"/>
</dbReference>
<dbReference type="InterPro" id="IPR006660">
    <property type="entry name" value="Arsenate_reductase-like"/>
</dbReference>
<evidence type="ECO:0000313" key="2">
    <source>
        <dbReference type="EMBL" id="TNM47243.1"/>
    </source>
</evidence>
<dbReference type="AlphaFoldDB" id="A0A5C4WGK0"/>
<comment type="similarity">
    <text evidence="1">Belongs to the ArsC family.</text>
</comment>
<accession>A0A5C4WGK0</accession>
<protein>
    <submittedName>
        <fullName evidence="2">Arsenate reductase</fullName>
    </submittedName>
</protein>
<dbReference type="PANTHER" id="PTHR30041">
    <property type="entry name" value="ARSENATE REDUCTASE"/>
    <property type="match status" value="1"/>
</dbReference>
<dbReference type="Gene3D" id="3.40.30.10">
    <property type="entry name" value="Glutaredoxin"/>
    <property type="match status" value="1"/>
</dbReference>
<reference evidence="2 3" key="1">
    <citation type="journal article" date="2016" name="Int. J. Syst. Evol. Microbiol.">
        <title>Nocardioides albidus sp. nov., an actinobacterium isolated from garden soil.</title>
        <authorList>
            <person name="Singh H."/>
            <person name="Du J."/>
            <person name="Trinh H."/>
            <person name="Won K."/>
            <person name="Yang J.E."/>
            <person name="Yin C."/>
            <person name="Kook M."/>
            <person name="Yi T.H."/>
        </authorList>
    </citation>
    <scope>NUCLEOTIDE SEQUENCE [LARGE SCALE GENOMIC DNA]</scope>
    <source>
        <strain evidence="2 3">CCTCC AB 2015297</strain>
    </source>
</reference>
<gene>
    <name evidence="2" type="ORF">FHP29_02940</name>
</gene>
<dbReference type="Pfam" id="PF03960">
    <property type="entry name" value="ArsC"/>
    <property type="match status" value="1"/>
</dbReference>
<dbReference type="InterPro" id="IPR036249">
    <property type="entry name" value="Thioredoxin-like_sf"/>
</dbReference>
<dbReference type="Proteomes" id="UP000313231">
    <property type="component" value="Unassembled WGS sequence"/>
</dbReference>
<keyword evidence="3" id="KW-1185">Reference proteome</keyword>